<keyword evidence="4 6" id="KW-0175">Coiled coil</keyword>
<evidence type="ECO:0000256" key="3">
    <source>
        <dbReference type="ARBA" id="ARBA00022833"/>
    </source>
</evidence>
<dbReference type="InterPro" id="IPR001870">
    <property type="entry name" value="B30.2/SPRY"/>
</dbReference>
<accession>A0AAD1WIM7</accession>
<dbReference type="Gene3D" id="2.60.120.920">
    <property type="match status" value="1"/>
</dbReference>
<proteinExistence type="predicted"/>
<keyword evidence="3" id="KW-0862">Zinc</keyword>
<evidence type="ECO:0000313" key="9">
    <source>
        <dbReference type="EMBL" id="CAH2307810.1"/>
    </source>
</evidence>
<evidence type="ECO:0000256" key="6">
    <source>
        <dbReference type="SAM" id="Coils"/>
    </source>
</evidence>
<organism evidence="9 10">
    <name type="scientific">Pelobates cultripes</name>
    <name type="common">Western spadefoot toad</name>
    <dbReference type="NCBI Taxonomy" id="61616"/>
    <lineage>
        <taxon>Eukaryota</taxon>
        <taxon>Metazoa</taxon>
        <taxon>Chordata</taxon>
        <taxon>Craniata</taxon>
        <taxon>Vertebrata</taxon>
        <taxon>Euteleostomi</taxon>
        <taxon>Amphibia</taxon>
        <taxon>Batrachia</taxon>
        <taxon>Anura</taxon>
        <taxon>Pelobatoidea</taxon>
        <taxon>Pelobatidae</taxon>
        <taxon>Pelobates</taxon>
    </lineage>
</organism>
<keyword evidence="1" id="KW-0479">Metal-binding</keyword>
<dbReference type="SMART" id="SM00336">
    <property type="entry name" value="BBOX"/>
    <property type="match status" value="1"/>
</dbReference>
<evidence type="ECO:0000256" key="1">
    <source>
        <dbReference type="ARBA" id="ARBA00022723"/>
    </source>
</evidence>
<dbReference type="InterPro" id="IPR006574">
    <property type="entry name" value="PRY"/>
</dbReference>
<gene>
    <name evidence="9" type="ORF">PECUL_23A009205</name>
</gene>
<dbReference type="CDD" id="cd12891">
    <property type="entry name" value="SPRY_PRY_C-I_2"/>
    <property type="match status" value="1"/>
</dbReference>
<dbReference type="Proteomes" id="UP001295444">
    <property type="component" value="Chromosome 07"/>
</dbReference>
<dbReference type="InterPro" id="IPR051051">
    <property type="entry name" value="E3_ubiq-ligase_TRIM/RNF"/>
</dbReference>
<dbReference type="Pfam" id="PF25600">
    <property type="entry name" value="TRIM_CC"/>
    <property type="match status" value="1"/>
</dbReference>
<evidence type="ECO:0000256" key="2">
    <source>
        <dbReference type="ARBA" id="ARBA00022771"/>
    </source>
</evidence>
<dbReference type="Gene3D" id="4.10.830.40">
    <property type="match status" value="1"/>
</dbReference>
<evidence type="ECO:0000256" key="5">
    <source>
        <dbReference type="PROSITE-ProRule" id="PRU00024"/>
    </source>
</evidence>
<dbReference type="SMART" id="SM00449">
    <property type="entry name" value="SPRY"/>
    <property type="match status" value="1"/>
</dbReference>
<keyword evidence="2 5" id="KW-0863">Zinc-finger</keyword>
<dbReference type="CDD" id="cd19769">
    <property type="entry name" value="Bbox2_TRIM16-like"/>
    <property type="match status" value="1"/>
</dbReference>
<evidence type="ECO:0000256" key="4">
    <source>
        <dbReference type="ARBA" id="ARBA00023054"/>
    </source>
</evidence>
<dbReference type="Pfam" id="PF00622">
    <property type="entry name" value="SPRY"/>
    <property type="match status" value="1"/>
</dbReference>
<dbReference type="EMBL" id="OW240918">
    <property type="protein sequence ID" value="CAH2307810.1"/>
    <property type="molecule type" value="Genomic_DNA"/>
</dbReference>
<dbReference type="PROSITE" id="PS50119">
    <property type="entry name" value="ZF_BBOX"/>
    <property type="match status" value="1"/>
</dbReference>
<dbReference type="AlphaFoldDB" id="A0AAD1WIM7"/>
<feature type="domain" description="B30.2/SPRY" evidence="8">
    <location>
        <begin position="264"/>
        <end position="453"/>
    </location>
</feature>
<evidence type="ECO:0000313" key="10">
    <source>
        <dbReference type="Proteomes" id="UP001295444"/>
    </source>
</evidence>
<dbReference type="SMART" id="SM00589">
    <property type="entry name" value="PRY"/>
    <property type="match status" value="1"/>
</dbReference>
<protein>
    <submittedName>
        <fullName evidence="9">E3 ubiquitin ISG15 ligase TRIM25-like</fullName>
    </submittedName>
</protein>
<dbReference type="InterPro" id="IPR058030">
    <property type="entry name" value="TRIM8/14/16/25/29/45/65_CC"/>
</dbReference>
<name>A0AAD1WIM7_PELCU</name>
<reference evidence="9" key="1">
    <citation type="submission" date="2022-03" db="EMBL/GenBank/DDBJ databases">
        <authorList>
            <person name="Alioto T."/>
            <person name="Alioto T."/>
            <person name="Gomez Garrido J."/>
        </authorList>
    </citation>
    <scope>NUCLEOTIDE SEQUENCE</scope>
</reference>
<keyword evidence="10" id="KW-1185">Reference proteome</keyword>
<dbReference type="GO" id="GO:0005737">
    <property type="term" value="C:cytoplasm"/>
    <property type="evidence" value="ECO:0007669"/>
    <property type="project" value="UniProtKB-ARBA"/>
</dbReference>
<dbReference type="SUPFAM" id="SSF49899">
    <property type="entry name" value="Concanavalin A-like lectins/glucanases"/>
    <property type="match status" value="1"/>
</dbReference>
<dbReference type="InterPro" id="IPR043136">
    <property type="entry name" value="B30.2/SPRY_sf"/>
</dbReference>
<dbReference type="SUPFAM" id="SSF57845">
    <property type="entry name" value="B-box zinc-binding domain"/>
    <property type="match status" value="1"/>
</dbReference>
<dbReference type="InterPro" id="IPR013320">
    <property type="entry name" value="ConA-like_dom_sf"/>
</dbReference>
<feature type="coiled-coil region" evidence="6">
    <location>
        <begin position="177"/>
        <end position="211"/>
    </location>
</feature>
<dbReference type="PRINTS" id="PR01407">
    <property type="entry name" value="BUTYPHLNCDUF"/>
</dbReference>
<dbReference type="PROSITE" id="PS50188">
    <property type="entry name" value="B302_SPRY"/>
    <property type="match status" value="1"/>
</dbReference>
<evidence type="ECO:0000259" key="7">
    <source>
        <dbReference type="PROSITE" id="PS50119"/>
    </source>
</evidence>
<dbReference type="Pfam" id="PF13765">
    <property type="entry name" value="PRY"/>
    <property type="match status" value="1"/>
</dbReference>
<dbReference type="Gene3D" id="3.30.160.60">
    <property type="entry name" value="Classic Zinc Finger"/>
    <property type="match status" value="1"/>
</dbReference>
<dbReference type="PANTHER" id="PTHR25465">
    <property type="entry name" value="B-BOX DOMAIN CONTAINING"/>
    <property type="match status" value="1"/>
</dbReference>
<dbReference type="InterPro" id="IPR003877">
    <property type="entry name" value="SPRY_dom"/>
</dbReference>
<feature type="domain" description="B box-type" evidence="7">
    <location>
        <begin position="60"/>
        <end position="101"/>
    </location>
</feature>
<dbReference type="InterPro" id="IPR003879">
    <property type="entry name" value="Butyrophylin_SPRY"/>
</dbReference>
<feature type="coiled-coil region" evidence="6">
    <location>
        <begin position="109"/>
        <end position="150"/>
    </location>
</feature>
<evidence type="ECO:0000259" key="8">
    <source>
        <dbReference type="PROSITE" id="PS50188"/>
    </source>
</evidence>
<sequence>MEQLNSAQKKESEITCSFCVHSSVSAVKTCLHCEASLCEEHVRIHSKSNEHVLVEPSTPIQERKCSIHNKLIEFYCNKDGACICVSCCIVGDHKGHEMDQLPVAFEKNKVKLENILTDLTESRVETEKRLEKLEEKRRDVQEEAAGVTKRVSTLFNDIRGRLDELEKQAFSEITRQEQETTLRVANLIKQLESKKNEMSDKICKIEELKKITDPLTALKNSFNEEKKRRGSRKMSETDTDAKLVGHLNEVSLSFMLQMGLQSLAGSLLPLKAKQQFPDVKPTEVTLDVKTAHNKIIISSDLKTATYTATPQKYPDGPERFRTCQVLSSPGFSSGQHYWEVDVSQAKRWIVGVACESIQRKIAGNDSFIGYNNKSWSLFFQNYLGVSHNNVQQTVVSDTPVQALGIYLDYDAGQMSFFQLGETLHLLHTYSATFTEPLHPAFFIFEGSSIRIKS</sequence>
<dbReference type="GO" id="GO:0008270">
    <property type="term" value="F:zinc ion binding"/>
    <property type="evidence" value="ECO:0007669"/>
    <property type="project" value="UniProtKB-KW"/>
</dbReference>
<dbReference type="InterPro" id="IPR000315">
    <property type="entry name" value="Znf_B-box"/>
</dbReference>
<dbReference type="Pfam" id="PF00643">
    <property type="entry name" value="zf-B_box"/>
    <property type="match status" value="1"/>
</dbReference>
<dbReference type="PANTHER" id="PTHR25465:SF61">
    <property type="entry name" value="E3 UBIQUITIN_ISG15 LIGASE TRIM25-LIKE"/>
    <property type="match status" value="1"/>
</dbReference>